<dbReference type="GO" id="GO:0005743">
    <property type="term" value="C:mitochondrial inner membrane"/>
    <property type="evidence" value="ECO:0007669"/>
    <property type="project" value="UniProtKB-SubCell"/>
</dbReference>
<sequence length="445" mass="48896">MWDDLDTDRSGLLDHHELQRAVTSVNLPVTDASLLLSMMDKNKDGKIDFNEFKSFIKEREETMKAVYGQIDRRKANTIQYEDIAYVMKSLNIDAEDDSIREIVKRIDKDGDNLLTYEEFRSYLVLMPNLNINAIFDSFGSKTANAQDTFSVAIEISKKSNPTDLLLAGGVAGAISRTATAPLDRLKVLYQAGPPPGNPPYTSLWQATKSIMAEPTGWRAFFKGNGTNVIKIAPETALKFWTYENLKTMIAKDPKNISPIERFMAGGASGALAQSLIYPLEIAKTRLAIAPSGQYSGIVGCLTTVARTEGPTALYRGITPALGGIIPYAGVDLTVYSMCKDTWSARYPDQKPNAFVLLACGATSSTCGQLVTYPLVVVRTCLQAQGMPGRPHLYNGMLDCFQKLVTNGGVGALYRGIVPNFMKAVPAISVSYVTYEKTKQYLEKRN</sequence>
<dbReference type="GO" id="GO:0005509">
    <property type="term" value="F:calcium ion binding"/>
    <property type="evidence" value="ECO:0007669"/>
    <property type="project" value="InterPro"/>
</dbReference>
<dbReference type="Pfam" id="PF13499">
    <property type="entry name" value="EF-hand_7"/>
    <property type="match status" value="2"/>
</dbReference>
<keyword evidence="11 12" id="KW-0472">Membrane</keyword>
<proteinExistence type="inferred from homology"/>
<organism evidence="15">
    <name type="scientific">Arcella intermedia</name>
    <dbReference type="NCBI Taxonomy" id="1963864"/>
    <lineage>
        <taxon>Eukaryota</taxon>
        <taxon>Amoebozoa</taxon>
        <taxon>Tubulinea</taxon>
        <taxon>Elardia</taxon>
        <taxon>Arcellinida</taxon>
        <taxon>Sphaerothecina</taxon>
        <taxon>Arcellidae</taxon>
        <taxon>Arcella</taxon>
    </lineage>
</organism>
<dbReference type="PROSITE" id="PS00018">
    <property type="entry name" value="EF_HAND_1"/>
    <property type="match status" value="2"/>
</dbReference>
<dbReference type="InterPro" id="IPR002067">
    <property type="entry name" value="MCP"/>
</dbReference>
<feature type="domain" description="EF-hand" evidence="14">
    <location>
        <begin position="27"/>
        <end position="62"/>
    </location>
</feature>
<evidence type="ECO:0000256" key="5">
    <source>
        <dbReference type="ARBA" id="ARBA00022723"/>
    </source>
</evidence>
<dbReference type="SUPFAM" id="SSF103506">
    <property type="entry name" value="Mitochondrial carrier"/>
    <property type="match status" value="1"/>
</dbReference>
<dbReference type="FunFam" id="1.50.40.10:FF:000016">
    <property type="entry name" value="Solute carrier family 25 member 23"/>
    <property type="match status" value="1"/>
</dbReference>
<dbReference type="Gene3D" id="1.50.40.10">
    <property type="entry name" value="Mitochondrial carrier domain"/>
    <property type="match status" value="1"/>
</dbReference>
<dbReference type="InterPro" id="IPR018247">
    <property type="entry name" value="EF_Hand_1_Ca_BS"/>
</dbReference>
<keyword evidence="7" id="KW-0999">Mitochondrion inner membrane</keyword>
<accession>A0A6B2L4A7</accession>
<dbReference type="InterPro" id="IPR011992">
    <property type="entry name" value="EF-hand-dom_pair"/>
</dbReference>
<evidence type="ECO:0000256" key="8">
    <source>
        <dbReference type="ARBA" id="ARBA00022837"/>
    </source>
</evidence>
<dbReference type="EMBL" id="GIBP01002738">
    <property type="protein sequence ID" value="NDV31707.1"/>
    <property type="molecule type" value="Transcribed_RNA"/>
</dbReference>
<evidence type="ECO:0000313" key="15">
    <source>
        <dbReference type="EMBL" id="NDV31707.1"/>
    </source>
</evidence>
<dbReference type="Gene3D" id="1.10.238.10">
    <property type="entry name" value="EF-hand"/>
    <property type="match status" value="1"/>
</dbReference>
<dbReference type="PANTHER" id="PTHR24089">
    <property type="entry name" value="SOLUTE CARRIER FAMILY 25"/>
    <property type="match status" value="1"/>
</dbReference>
<evidence type="ECO:0000256" key="10">
    <source>
        <dbReference type="ARBA" id="ARBA00023128"/>
    </source>
</evidence>
<dbReference type="InterPro" id="IPR002048">
    <property type="entry name" value="EF_hand_dom"/>
</dbReference>
<evidence type="ECO:0000256" key="3">
    <source>
        <dbReference type="ARBA" id="ARBA00022448"/>
    </source>
</evidence>
<reference evidence="15" key="1">
    <citation type="journal article" date="2020" name="J. Eukaryot. Microbiol.">
        <title>De novo Sequencing, Assembly and Annotation of the Transcriptome for the Free-Living Testate Amoeba Arcella intermedia.</title>
        <authorList>
            <person name="Ribeiro G.M."/>
            <person name="Porfirio-Sousa A.L."/>
            <person name="Maurer-Alcala X.X."/>
            <person name="Katz L.A."/>
            <person name="Lahr D.J.G."/>
        </authorList>
    </citation>
    <scope>NUCLEOTIDE SEQUENCE</scope>
</reference>
<dbReference type="SUPFAM" id="SSF47473">
    <property type="entry name" value="EF-hand"/>
    <property type="match status" value="1"/>
</dbReference>
<evidence type="ECO:0000259" key="14">
    <source>
        <dbReference type="PROSITE" id="PS50222"/>
    </source>
</evidence>
<keyword evidence="4 12" id="KW-0812">Transmembrane</keyword>
<evidence type="ECO:0000256" key="11">
    <source>
        <dbReference type="ARBA" id="ARBA00023136"/>
    </source>
</evidence>
<dbReference type="PRINTS" id="PR00926">
    <property type="entry name" value="MITOCARRIER"/>
</dbReference>
<keyword evidence="6" id="KW-0677">Repeat</keyword>
<keyword evidence="8" id="KW-0106">Calcium</keyword>
<dbReference type="AlphaFoldDB" id="A0A6B2L4A7"/>
<dbReference type="SMART" id="SM00054">
    <property type="entry name" value="EFh"/>
    <property type="match status" value="3"/>
</dbReference>
<comment type="similarity">
    <text evidence="2 13">Belongs to the mitochondrial carrier (TC 2.A.29) family.</text>
</comment>
<keyword evidence="10" id="KW-0496">Mitochondrion</keyword>
<evidence type="ECO:0000256" key="7">
    <source>
        <dbReference type="ARBA" id="ARBA00022792"/>
    </source>
</evidence>
<dbReference type="InterPro" id="IPR023395">
    <property type="entry name" value="MCP_dom_sf"/>
</dbReference>
<evidence type="ECO:0000256" key="1">
    <source>
        <dbReference type="ARBA" id="ARBA00004448"/>
    </source>
</evidence>
<feature type="repeat" description="Solcar" evidence="12">
    <location>
        <begin position="159"/>
        <end position="248"/>
    </location>
</feature>
<dbReference type="PROSITE" id="PS50222">
    <property type="entry name" value="EF_HAND_2"/>
    <property type="match status" value="2"/>
</dbReference>
<dbReference type="InterPro" id="IPR018108">
    <property type="entry name" value="MCP_transmembrane"/>
</dbReference>
<keyword evidence="9" id="KW-1133">Transmembrane helix</keyword>
<keyword evidence="3 13" id="KW-0813">Transport</keyword>
<evidence type="ECO:0000256" key="2">
    <source>
        <dbReference type="ARBA" id="ARBA00006375"/>
    </source>
</evidence>
<evidence type="ECO:0000256" key="12">
    <source>
        <dbReference type="PROSITE-ProRule" id="PRU00282"/>
    </source>
</evidence>
<evidence type="ECO:0000256" key="9">
    <source>
        <dbReference type="ARBA" id="ARBA00022989"/>
    </source>
</evidence>
<dbReference type="GO" id="GO:0055085">
    <property type="term" value="P:transmembrane transport"/>
    <property type="evidence" value="ECO:0007669"/>
    <property type="project" value="InterPro"/>
</dbReference>
<evidence type="ECO:0000256" key="6">
    <source>
        <dbReference type="ARBA" id="ARBA00022737"/>
    </source>
</evidence>
<name>A0A6B2L4A7_9EUKA</name>
<evidence type="ECO:0000256" key="13">
    <source>
        <dbReference type="RuleBase" id="RU000488"/>
    </source>
</evidence>
<feature type="domain" description="EF-hand" evidence="14">
    <location>
        <begin position="94"/>
        <end position="129"/>
    </location>
</feature>
<keyword evidence="5" id="KW-0479">Metal-binding</keyword>
<comment type="subcellular location">
    <subcellularLocation>
        <location evidence="1">Mitochondrion inner membrane</location>
        <topology evidence="1">Multi-pass membrane protein</topology>
    </subcellularLocation>
</comment>
<feature type="repeat" description="Solcar" evidence="12">
    <location>
        <begin position="256"/>
        <end position="341"/>
    </location>
</feature>
<dbReference type="Pfam" id="PF00153">
    <property type="entry name" value="Mito_carr"/>
    <property type="match status" value="3"/>
</dbReference>
<feature type="repeat" description="Solcar" evidence="12">
    <location>
        <begin position="351"/>
        <end position="440"/>
    </location>
</feature>
<dbReference type="PROSITE" id="PS50920">
    <property type="entry name" value="SOLCAR"/>
    <property type="match status" value="3"/>
</dbReference>
<protein>
    <recommendedName>
        <fullName evidence="14">EF-hand domain-containing protein</fullName>
    </recommendedName>
</protein>
<evidence type="ECO:0000256" key="4">
    <source>
        <dbReference type="ARBA" id="ARBA00022692"/>
    </source>
</evidence>